<dbReference type="Pfam" id="PF01966">
    <property type="entry name" value="HD"/>
    <property type="match status" value="1"/>
</dbReference>
<evidence type="ECO:0000259" key="1">
    <source>
        <dbReference type="Pfam" id="PF01966"/>
    </source>
</evidence>
<proteinExistence type="predicted"/>
<feature type="domain" description="HD" evidence="1">
    <location>
        <begin position="18"/>
        <end position="96"/>
    </location>
</feature>
<dbReference type="CDD" id="cd00077">
    <property type="entry name" value="HDc"/>
    <property type="match status" value="1"/>
</dbReference>
<comment type="caution">
    <text evidence="2">The sequence shown here is derived from an EMBL/GenBank/DDBJ whole genome shotgun (WGS) entry which is preliminary data.</text>
</comment>
<evidence type="ECO:0000313" key="2">
    <source>
        <dbReference type="EMBL" id="MEE4025281.1"/>
    </source>
</evidence>
<dbReference type="RefSeq" id="WP_330506773.1">
    <property type="nucleotide sequence ID" value="NZ_JAZDUE010000018.1"/>
</dbReference>
<sequence length="189" mass="20203">MAAAESTARELLSPLPLRLNHTEGVVSRARALAGTVAVDDRPVLVAAAWLHDVGYAPQLVSTGFHPLDGARFLESMGWSEQICGLVAHHSGARFQAGPLGLADELRSYEFTEDAMTDALTVADQTSGPAGERLTLDDRMRNMLRRHGPGSTNARAHALREPYFRSASARVAARGLTEVSGIDYAALIAV</sequence>
<dbReference type="EMBL" id="JAZDUE010000018">
    <property type="protein sequence ID" value="MEE4025281.1"/>
    <property type="molecule type" value="Genomic_DNA"/>
</dbReference>
<evidence type="ECO:0000313" key="3">
    <source>
        <dbReference type="Proteomes" id="UP001335729"/>
    </source>
</evidence>
<accession>A0ABU7MY86</accession>
<dbReference type="Gene3D" id="1.10.3210.10">
    <property type="entry name" value="Hypothetical protein af1432"/>
    <property type="match status" value="1"/>
</dbReference>
<organism evidence="2 3">
    <name type="scientific">Gordonia prachuapensis</name>
    <dbReference type="NCBI Taxonomy" id="3115651"/>
    <lineage>
        <taxon>Bacteria</taxon>
        <taxon>Bacillati</taxon>
        <taxon>Actinomycetota</taxon>
        <taxon>Actinomycetes</taxon>
        <taxon>Mycobacteriales</taxon>
        <taxon>Gordoniaceae</taxon>
        <taxon>Gordonia</taxon>
    </lineage>
</organism>
<protein>
    <submittedName>
        <fullName evidence="2">HD domain-containing protein</fullName>
    </submittedName>
</protein>
<keyword evidence="3" id="KW-1185">Reference proteome</keyword>
<dbReference type="InterPro" id="IPR003607">
    <property type="entry name" value="HD/PDEase_dom"/>
</dbReference>
<gene>
    <name evidence="2" type="ORF">V1Y59_19510</name>
</gene>
<name>A0ABU7MY86_9ACTN</name>
<dbReference type="InterPro" id="IPR006674">
    <property type="entry name" value="HD_domain"/>
</dbReference>
<reference evidence="2 3" key="1">
    <citation type="submission" date="2024-01" db="EMBL/GenBank/DDBJ databases">
        <title>Draft genome sequence of Gordonia sp. PKS22-38.</title>
        <authorList>
            <person name="Suphannarot A."/>
            <person name="Mingma R."/>
        </authorList>
    </citation>
    <scope>NUCLEOTIDE SEQUENCE [LARGE SCALE GENOMIC DNA]</scope>
    <source>
        <strain evidence="2 3">PKS22-38</strain>
    </source>
</reference>
<dbReference type="SUPFAM" id="SSF109604">
    <property type="entry name" value="HD-domain/PDEase-like"/>
    <property type="match status" value="1"/>
</dbReference>
<dbReference type="Proteomes" id="UP001335729">
    <property type="component" value="Unassembled WGS sequence"/>
</dbReference>